<evidence type="ECO:0000259" key="6">
    <source>
        <dbReference type="Pfam" id="PF23609"/>
    </source>
</evidence>
<reference evidence="7 8" key="1">
    <citation type="journal article" date="2012" name="Genome Biol.">
        <title>Genome and low-iron response of an oceanic diatom adapted to chronic iron limitation.</title>
        <authorList>
            <person name="Lommer M."/>
            <person name="Specht M."/>
            <person name="Roy A.S."/>
            <person name="Kraemer L."/>
            <person name="Andreson R."/>
            <person name="Gutowska M.A."/>
            <person name="Wolf J."/>
            <person name="Bergner S.V."/>
            <person name="Schilhabel M.B."/>
            <person name="Klostermeier U.C."/>
            <person name="Beiko R.G."/>
            <person name="Rosenstiel P."/>
            <person name="Hippler M."/>
            <person name="Laroche J."/>
        </authorList>
    </citation>
    <scope>NUCLEOTIDE SEQUENCE [LARGE SCALE GENOMIC DNA]</scope>
    <source>
        <strain evidence="7 8">CCMP1005</strain>
    </source>
</reference>
<feature type="compositionally biased region" description="Acidic residues" evidence="5">
    <location>
        <begin position="473"/>
        <end position="485"/>
    </location>
</feature>
<dbReference type="PANTHER" id="PTHR14205">
    <property type="entry name" value="WD-REPEAT PROTEIN"/>
    <property type="match status" value="1"/>
</dbReference>
<name>K0TIH4_THAOC</name>
<dbReference type="Gene3D" id="2.130.10.10">
    <property type="entry name" value="YVTN repeat-like/Quinoprotein amine dehydrogenase"/>
    <property type="match status" value="1"/>
</dbReference>
<sequence>MFTNQDVDYSLNAPCRCLGSVAPPQKSSAKIDADDGLGDEGGGEADIADGWGNDYDDDDLASSQANQRFLVGTAIPSVSKISDGDELVEEADEDRVNRLHLLKYHEDSHELLLESSWAHPTGEVWAMSCHPTRPDWVVTCGGGSVFASSAIEEGCGDENDDAAASSDPAAAALTQFKTTLWRIPDAGGEESGGGLGFDDEDKSASDTLEAVVSIPHGTTESASASGWEQRVSQVLWNPLLLSASSGDALYDLAETSSDDGGGNLITVGWGKDSPIMLWDISALSEVKEVWSARGGLMVPRKRSHLSALSSALPRKVSWDPHDVCNILATSGVDVVAYDMRTASSGGRLAIRSAHRHGVADVCHNPLLMGVVVTSGLDGIIKVWDIRGISGEVQSQKSARTNPPVLKVLRGGHTHFASNVRYNPFHDQLILSSGTEGNANLWRVSSCSSAPLLDMAMDEDDGDGDGAERSLYGDEGEEDETTQEVADENRDANAPSENEETSQKEMKGASSSQDIRVSRLECSDAVSRVVWSSNDPWMYMTLSCDGTVTAQFVPSKEKYRILL</sequence>
<dbReference type="EMBL" id="AGNL01001651">
    <property type="protein sequence ID" value="EJK76829.1"/>
    <property type="molecule type" value="Genomic_DNA"/>
</dbReference>
<evidence type="ECO:0000256" key="3">
    <source>
        <dbReference type="ARBA" id="ARBA00022737"/>
    </source>
</evidence>
<dbReference type="PROSITE" id="PS00678">
    <property type="entry name" value="WD_REPEATS_1"/>
    <property type="match status" value="1"/>
</dbReference>
<dbReference type="InterPro" id="IPR059104">
    <property type="entry name" value="Beta-prop_EIPR1-like"/>
</dbReference>
<keyword evidence="3" id="KW-0677">Repeat</keyword>
<dbReference type="SUPFAM" id="SSF50978">
    <property type="entry name" value="WD40 repeat-like"/>
    <property type="match status" value="1"/>
</dbReference>
<dbReference type="GO" id="GO:0016567">
    <property type="term" value="P:protein ubiquitination"/>
    <property type="evidence" value="ECO:0007669"/>
    <property type="project" value="TreeGrafter"/>
</dbReference>
<dbReference type="SMART" id="SM00320">
    <property type="entry name" value="WD40"/>
    <property type="match status" value="3"/>
</dbReference>
<feature type="domain" description="EIPR1-like beta-propeller" evidence="6">
    <location>
        <begin position="316"/>
        <end position="441"/>
    </location>
</feature>
<keyword evidence="8" id="KW-1185">Reference proteome</keyword>
<dbReference type="PANTHER" id="PTHR14205:SF15">
    <property type="entry name" value="EARP AND GARP COMPLEX-INTERACTING PROTEIN 1"/>
    <property type="match status" value="1"/>
</dbReference>
<dbReference type="OrthoDB" id="196957at2759"/>
<organism evidence="7 8">
    <name type="scientific">Thalassiosira oceanica</name>
    <name type="common">Marine diatom</name>
    <dbReference type="NCBI Taxonomy" id="159749"/>
    <lineage>
        <taxon>Eukaryota</taxon>
        <taxon>Sar</taxon>
        <taxon>Stramenopiles</taxon>
        <taxon>Ochrophyta</taxon>
        <taxon>Bacillariophyta</taxon>
        <taxon>Coscinodiscophyceae</taxon>
        <taxon>Thalassiosirophycidae</taxon>
        <taxon>Thalassiosirales</taxon>
        <taxon>Thalassiosiraceae</taxon>
        <taxon>Thalassiosira</taxon>
    </lineage>
</organism>
<evidence type="ECO:0000313" key="7">
    <source>
        <dbReference type="EMBL" id="EJK76829.1"/>
    </source>
</evidence>
<evidence type="ECO:0000256" key="5">
    <source>
        <dbReference type="SAM" id="MobiDB-lite"/>
    </source>
</evidence>
<dbReference type="PROSITE" id="PS50082">
    <property type="entry name" value="WD_REPEATS_2"/>
    <property type="match status" value="1"/>
</dbReference>
<accession>K0TIH4</accession>
<dbReference type="eggNOG" id="KOG1007">
    <property type="taxonomic scope" value="Eukaryota"/>
</dbReference>
<evidence type="ECO:0000313" key="8">
    <source>
        <dbReference type="Proteomes" id="UP000266841"/>
    </source>
</evidence>
<dbReference type="Pfam" id="PF23609">
    <property type="entry name" value="Beta-prop_EIPR1"/>
    <property type="match status" value="1"/>
</dbReference>
<evidence type="ECO:0000256" key="2">
    <source>
        <dbReference type="ARBA" id="ARBA00022574"/>
    </source>
</evidence>
<feature type="compositionally biased region" description="Acidic residues" evidence="5">
    <location>
        <begin position="455"/>
        <end position="464"/>
    </location>
</feature>
<feature type="compositionally biased region" description="Acidic residues" evidence="5">
    <location>
        <begin position="34"/>
        <end position="47"/>
    </location>
</feature>
<dbReference type="InterPro" id="IPR019775">
    <property type="entry name" value="WD40_repeat_CS"/>
</dbReference>
<dbReference type="AlphaFoldDB" id="K0TIH4"/>
<keyword evidence="2 4" id="KW-0853">WD repeat</keyword>
<comment type="caution">
    <text evidence="7">The sequence shown here is derived from an EMBL/GenBank/DDBJ whole genome shotgun (WGS) entry which is preliminary data.</text>
</comment>
<comment type="similarity">
    <text evidence="1">Belongs to the WD repeat EIPR1 family.</text>
</comment>
<feature type="region of interest" description="Disordered" evidence="5">
    <location>
        <begin position="22"/>
        <end position="51"/>
    </location>
</feature>
<proteinExistence type="inferred from homology"/>
<dbReference type="Proteomes" id="UP000266841">
    <property type="component" value="Unassembled WGS sequence"/>
</dbReference>
<gene>
    <name evidence="7" type="ORF">THAOC_01388</name>
</gene>
<dbReference type="OMA" id="DVVAYDM"/>
<evidence type="ECO:0000256" key="1">
    <source>
        <dbReference type="ARBA" id="ARBA00005672"/>
    </source>
</evidence>
<dbReference type="InterPro" id="IPR036322">
    <property type="entry name" value="WD40_repeat_dom_sf"/>
</dbReference>
<dbReference type="InterPro" id="IPR001680">
    <property type="entry name" value="WD40_rpt"/>
</dbReference>
<feature type="repeat" description="WD" evidence="4">
    <location>
        <begin position="351"/>
        <end position="386"/>
    </location>
</feature>
<feature type="region of interest" description="Disordered" evidence="5">
    <location>
        <begin position="453"/>
        <end position="513"/>
    </location>
</feature>
<protein>
    <recommendedName>
        <fullName evidence="6">EIPR1-like beta-propeller domain-containing protein</fullName>
    </recommendedName>
</protein>
<dbReference type="InterPro" id="IPR040323">
    <property type="entry name" value="EIPR1"/>
</dbReference>
<evidence type="ECO:0000256" key="4">
    <source>
        <dbReference type="PROSITE-ProRule" id="PRU00221"/>
    </source>
</evidence>
<dbReference type="InterPro" id="IPR015943">
    <property type="entry name" value="WD40/YVTN_repeat-like_dom_sf"/>
</dbReference>